<keyword evidence="3 9" id="KW-0732">Signal</keyword>
<dbReference type="Proteomes" id="UP001199642">
    <property type="component" value="Chromosome"/>
</dbReference>
<dbReference type="Gene3D" id="2.60.40.10">
    <property type="entry name" value="Immunoglobulins"/>
    <property type="match status" value="6"/>
</dbReference>
<feature type="signal peptide" evidence="9">
    <location>
        <begin position="1"/>
        <end position="35"/>
    </location>
</feature>
<dbReference type="PROSITE" id="PS50025">
    <property type="entry name" value="LAM_G_DOMAIN"/>
    <property type="match status" value="1"/>
</dbReference>
<dbReference type="PROSITE" id="PS50093">
    <property type="entry name" value="PKD"/>
    <property type="match status" value="5"/>
</dbReference>
<dbReference type="Gene3D" id="2.60.120.200">
    <property type="match status" value="1"/>
</dbReference>
<dbReference type="InterPro" id="IPR022409">
    <property type="entry name" value="PKD/Chitinase_dom"/>
</dbReference>
<dbReference type="InterPro" id="IPR011047">
    <property type="entry name" value="Quinoprotein_ADH-like_sf"/>
</dbReference>
<accession>A0ABY3RN08</accession>
<evidence type="ECO:0000313" key="13">
    <source>
        <dbReference type="Proteomes" id="UP001199642"/>
    </source>
</evidence>
<dbReference type="SUPFAM" id="SSF49899">
    <property type="entry name" value="Concanavalin A-like lectins/glucanases"/>
    <property type="match status" value="1"/>
</dbReference>
<dbReference type="InterPro" id="IPR000601">
    <property type="entry name" value="PKD_dom"/>
</dbReference>
<feature type="domain" description="PKD" evidence="11">
    <location>
        <begin position="881"/>
        <end position="964"/>
    </location>
</feature>
<dbReference type="PANTHER" id="PTHR46730:SF1">
    <property type="entry name" value="PLAT DOMAIN-CONTAINING PROTEIN"/>
    <property type="match status" value="1"/>
</dbReference>
<organism evidence="12 13">
    <name type="scientific">Microbacterium resistens</name>
    <dbReference type="NCBI Taxonomy" id="156977"/>
    <lineage>
        <taxon>Bacteria</taxon>
        <taxon>Bacillati</taxon>
        <taxon>Actinomycetota</taxon>
        <taxon>Actinomycetes</taxon>
        <taxon>Micrococcales</taxon>
        <taxon>Microbacteriaceae</taxon>
        <taxon>Microbacterium</taxon>
    </lineage>
</organism>
<feature type="domain" description="PKD" evidence="11">
    <location>
        <begin position="1257"/>
        <end position="1339"/>
    </location>
</feature>
<evidence type="ECO:0000256" key="8">
    <source>
        <dbReference type="SAM" id="MobiDB-lite"/>
    </source>
</evidence>
<reference evidence="12 13" key="1">
    <citation type="submission" date="2023-01" db="EMBL/GenBank/DDBJ databases">
        <title>Characterization of estradiol degrading bacteria Microbacterium sp. MZT7 and reveal degrading genes through genome analysis.</title>
        <authorList>
            <person name="Hao P."/>
            <person name="Gao Y."/>
        </authorList>
    </citation>
    <scope>NUCLEOTIDE SEQUENCE [LARGE SCALE GENOMIC DNA]</scope>
    <source>
        <strain evidence="12 13">MZT7</strain>
    </source>
</reference>
<dbReference type="InterPro" id="IPR013320">
    <property type="entry name" value="ConA-like_dom_sf"/>
</dbReference>
<dbReference type="SMART" id="SM00560">
    <property type="entry name" value="LamGL"/>
    <property type="match status" value="1"/>
</dbReference>
<dbReference type="Gene3D" id="2.60.120.560">
    <property type="entry name" value="Exo-inulinase, domain 1"/>
    <property type="match status" value="1"/>
</dbReference>
<dbReference type="SUPFAM" id="SSF49299">
    <property type="entry name" value="PKD domain"/>
    <property type="match status" value="5"/>
</dbReference>
<comment type="subcellular location">
    <subcellularLocation>
        <location evidence="1">Membrane</location>
        <topology evidence="1">Multi-pass membrane protein</topology>
    </subcellularLocation>
</comment>
<feature type="domain" description="PKD" evidence="11">
    <location>
        <begin position="1347"/>
        <end position="1429"/>
    </location>
</feature>
<dbReference type="Pfam" id="PF13385">
    <property type="entry name" value="Laminin_G_3"/>
    <property type="match status" value="1"/>
</dbReference>
<evidence type="ECO:0000259" key="11">
    <source>
        <dbReference type="PROSITE" id="PS50093"/>
    </source>
</evidence>
<dbReference type="RefSeq" id="WP_231819177.1">
    <property type="nucleotide sequence ID" value="NZ_CP082781.1"/>
</dbReference>
<evidence type="ECO:0000259" key="10">
    <source>
        <dbReference type="PROSITE" id="PS50025"/>
    </source>
</evidence>
<evidence type="ECO:0000256" key="7">
    <source>
        <dbReference type="ARBA" id="ARBA00023157"/>
    </source>
</evidence>
<dbReference type="SMART" id="SM00089">
    <property type="entry name" value="PKD"/>
    <property type="match status" value="5"/>
</dbReference>
<evidence type="ECO:0000256" key="9">
    <source>
        <dbReference type="SAM" id="SignalP"/>
    </source>
</evidence>
<gene>
    <name evidence="12" type="ORF">K8F61_11245</name>
</gene>
<dbReference type="CDD" id="cd00110">
    <property type="entry name" value="LamG"/>
    <property type="match status" value="1"/>
</dbReference>
<evidence type="ECO:0000256" key="3">
    <source>
        <dbReference type="ARBA" id="ARBA00022729"/>
    </source>
</evidence>
<evidence type="ECO:0000256" key="6">
    <source>
        <dbReference type="ARBA" id="ARBA00023136"/>
    </source>
</evidence>
<feature type="domain" description="PKD" evidence="11">
    <location>
        <begin position="799"/>
        <end position="881"/>
    </location>
</feature>
<dbReference type="InterPro" id="IPR013783">
    <property type="entry name" value="Ig-like_fold"/>
</dbReference>
<dbReference type="InterPro" id="IPR001791">
    <property type="entry name" value="Laminin_G"/>
</dbReference>
<dbReference type="InterPro" id="IPR006558">
    <property type="entry name" value="LamG-like"/>
</dbReference>
<feature type="region of interest" description="Disordered" evidence="8">
    <location>
        <begin position="1419"/>
        <end position="1448"/>
    </location>
</feature>
<dbReference type="CDD" id="cd00146">
    <property type="entry name" value="PKD"/>
    <property type="match status" value="5"/>
</dbReference>
<keyword evidence="2" id="KW-0812">Transmembrane</keyword>
<feature type="chain" id="PRO_5046879194" evidence="9">
    <location>
        <begin position="36"/>
        <end position="1644"/>
    </location>
</feature>
<feature type="region of interest" description="Disordered" evidence="8">
    <location>
        <begin position="459"/>
        <end position="487"/>
    </location>
</feature>
<dbReference type="SUPFAM" id="SSF50998">
    <property type="entry name" value="Quinoprotein alcohol dehydrogenase-like"/>
    <property type="match status" value="1"/>
</dbReference>
<keyword evidence="13" id="KW-1185">Reference proteome</keyword>
<evidence type="ECO:0000313" key="12">
    <source>
        <dbReference type="EMBL" id="UGS25263.1"/>
    </source>
</evidence>
<evidence type="ECO:0000256" key="1">
    <source>
        <dbReference type="ARBA" id="ARBA00004141"/>
    </source>
</evidence>
<dbReference type="PANTHER" id="PTHR46730">
    <property type="entry name" value="POLYCYSTIN-1"/>
    <property type="match status" value="1"/>
</dbReference>
<dbReference type="InterPro" id="IPR006311">
    <property type="entry name" value="TAT_signal"/>
</dbReference>
<feature type="compositionally biased region" description="Low complexity" evidence="8">
    <location>
        <begin position="470"/>
        <end position="484"/>
    </location>
</feature>
<keyword evidence="6" id="KW-0472">Membrane</keyword>
<dbReference type="PROSITE" id="PS51318">
    <property type="entry name" value="TAT"/>
    <property type="match status" value="1"/>
</dbReference>
<evidence type="ECO:0000256" key="4">
    <source>
        <dbReference type="ARBA" id="ARBA00022737"/>
    </source>
</evidence>
<protein>
    <submittedName>
        <fullName evidence="12">PKD domain-containing protein</fullName>
    </submittedName>
</protein>
<evidence type="ECO:0000256" key="2">
    <source>
        <dbReference type="ARBA" id="ARBA00022692"/>
    </source>
</evidence>
<dbReference type="EMBL" id="CP082781">
    <property type="protein sequence ID" value="UGS25263.1"/>
    <property type="molecule type" value="Genomic_DNA"/>
</dbReference>
<keyword evidence="4" id="KW-0677">Repeat</keyword>
<feature type="domain" description="PKD" evidence="11">
    <location>
        <begin position="968"/>
        <end position="1046"/>
    </location>
</feature>
<name>A0ABY3RN08_9MICO</name>
<dbReference type="SMART" id="SM00282">
    <property type="entry name" value="LamG"/>
    <property type="match status" value="1"/>
</dbReference>
<dbReference type="InterPro" id="IPR035986">
    <property type="entry name" value="PKD_dom_sf"/>
</dbReference>
<keyword evidence="5" id="KW-1133">Transmembrane helix</keyword>
<sequence>MANTRRPGLRTALGGLVAAALALGALASAPTAASAIEPVPTTKAPFEQRNGDVATADPQPTVQIDSGYVWAQATIGNMVYAVGSFSNARAPQADPGTQLTPRANVLAYDITTGDLLPFAPQVNGVVKAVAASPDGSRIYIGGSFNQVNGQARWGLAALDARTGELVPGFSPAVGGTGVFGIAVTADSVYVAGSFTQANGVARKNLAAFASSNGALRSWAPTTDLQADAIVVEPGGAHIVAAGRFGTVNGVTQRGLVALDPTTGGIDTGWLAPKTVKNGVSSGTSAGKAGIFTLATDDSAVYGTGWVYASADVGNLEGVFAANAGTGSVRWVSDCHGDHYGVYSTGKTVYATSHTHACETVNLWPEQNPRAYRYIEAYTTDARGTLTRSATAGSTYADWSGTPSPSAYAWYPDFTVGTASGLGQAGLSITGSGDYISVAGEFTSVNNQRFQGIVRFSTKPATGAKQGPRLSGSSWTATGATSGPGRTRVTVPLNWDRDDRDLTYELLREGVAEPVARKTVPSGWWMTGSVSLDDAGLTAGASYTYTVRAVDGDGNAVTSSSTTAAAGAGVSSPYADMVLNDGAELYYPLGNDTKDWAGTNPPLFGTGATSTSPGAVAGVTGERATKLSGTSSGRVSSTNARTADNDFSVELWFKTNTTRGGKLIGFGNSRTSSSSQYDRHVYMQNNGRLTFGVYPGSTATISSTASYNDNAWHHLVASQSAAGMALYVDGQLVAQNAAVTTGDVYSGYWRIGGDTLSSWPNAPSSAYFAGTVDEVAVYATALTASQVSTHRATGLAMTAPTAAFTPTAQDLGLSVDASASQPGDGSPITSYSWTWGDGTANGTGATATHTYAAPGEYTVTLTVTDQRGLTGTVSQKVVAKAPNVPPTASATVSATGLTVAADGTGSTDTDGQIAGYDWDWGDGTAHGTGATATHAYAAPGDYTVTLTVTDDRGGVATKAVPVTVTHADPVASFALAAEALTVSADASGSSASDGATLEFAWDWGDGETSEGVTAQHAYAAPGAYTVTLTVTDSIGASATKTRDVTVEDRVFAVRDDFERSVPSGWGAAEVGGTYSAMYGSAANGSVSGGRGVLTLPAGQTRNMALASTPLTNAVIDVSYSLDQAPSTGGSYVGVAARQSANADYLTRVWQRSDGTLWLVIQRSGTILATKALGTPWAAGDVFRLRVEVSGTSPTTISAKTWKDGAAEPGSWQITATDSTAALQQAGWISLHASRGGAATTTGAFSFDGLRVVDTTPAPNQPPVAAMTATATGLTVAADGSGSTDPDGSIASFAWNWGDGSPDGSGASATHDYAAAGTYTVTLTVTDDKGATATAAQAVTVAAAEEPPGNQPPVAAFTATAAGLTATVDGSGSTDADGTVAAYAWDWGDGTPADAGATATHAYAAAGTYTVTLTVTDDKGATGTTTQEVTVSGDDPDPAGSPIASDDFGRTTPTGWGTADLGGAWSVLYGSAAAASVADGVGKVSLAPGDTRNLMLNGVSLHDVELTADIGSDAAPGTGSGYAGLVARASATDNYTVRLWLHTDASVWVVVQRGSTVLTAQRVPGLTRAAGDVFSLKVQVTGGASTTVSAKVWRAGMEEPAGWQATATDAAGLDAAGTVGVHTNRSGAATTPSLITVDNLRVTDLG</sequence>
<dbReference type="Pfam" id="PF18911">
    <property type="entry name" value="PKD_4"/>
    <property type="match status" value="5"/>
</dbReference>
<proteinExistence type="predicted"/>
<keyword evidence="7" id="KW-1015">Disulfide bond</keyword>
<feature type="domain" description="Laminin G" evidence="10">
    <location>
        <begin position="623"/>
        <end position="798"/>
    </location>
</feature>
<evidence type="ECO:0000256" key="5">
    <source>
        <dbReference type="ARBA" id="ARBA00022989"/>
    </source>
</evidence>